<dbReference type="InterPro" id="IPR000515">
    <property type="entry name" value="MetI-like"/>
</dbReference>
<dbReference type="Proteomes" id="UP000478183">
    <property type="component" value="Unassembled WGS sequence"/>
</dbReference>
<dbReference type="GO" id="GO:0055085">
    <property type="term" value="P:transmembrane transport"/>
    <property type="evidence" value="ECO:0007669"/>
    <property type="project" value="InterPro"/>
</dbReference>
<feature type="transmembrane region" description="Helical" evidence="8">
    <location>
        <begin position="164"/>
        <end position="188"/>
    </location>
</feature>
<feature type="region of interest" description="Disordered" evidence="9">
    <location>
        <begin position="1"/>
        <end position="23"/>
    </location>
</feature>
<comment type="similarity">
    <text evidence="2">Belongs to the binding-protein-dependent transport system permease family. CysTW subfamily.</text>
</comment>
<feature type="transmembrane region" description="Helical" evidence="8">
    <location>
        <begin position="121"/>
        <end position="144"/>
    </location>
</feature>
<evidence type="ECO:0000256" key="2">
    <source>
        <dbReference type="ARBA" id="ARBA00007069"/>
    </source>
</evidence>
<feature type="transmembrane region" description="Helical" evidence="8">
    <location>
        <begin position="28"/>
        <end position="49"/>
    </location>
</feature>
<evidence type="ECO:0000313" key="11">
    <source>
        <dbReference type="EMBL" id="MTH79465.1"/>
    </source>
</evidence>
<evidence type="ECO:0000313" key="12">
    <source>
        <dbReference type="Proteomes" id="UP000478183"/>
    </source>
</evidence>
<dbReference type="Pfam" id="PF00528">
    <property type="entry name" value="BPD_transp_1"/>
    <property type="match status" value="1"/>
</dbReference>
<dbReference type="Gene3D" id="1.10.3720.10">
    <property type="entry name" value="MetI-like"/>
    <property type="match status" value="1"/>
</dbReference>
<evidence type="ECO:0000256" key="7">
    <source>
        <dbReference type="ARBA" id="ARBA00023136"/>
    </source>
</evidence>
<reference evidence="11 12" key="1">
    <citation type="submission" date="2019-11" db="EMBL/GenBank/DDBJ databases">
        <authorList>
            <person name="Dong K."/>
        </authorList>
    </citation>
    <scope>NUCLEOTIDE SEQUENCE [LARGE SCALE GENOMIC DNA]</scope>
    <source>
        <strain evidence="11 12">NBRC 111993</strain>
    </source>
</reference>
<keyword evidence="5 8" id="KW-0812">Transmembrane</keyword>
<keyword evidence="3 8" id="KW-0813">Transport</keyword>
<organism evidence="11 12">
    <name type="scientific">Paracoccus aestuariivivens</name>
    <dbReference type="NCBI Taxonomy" id="1820333"/>
    <lineage>
        <taxon>Bacteria</taxon>
        <taxon>Pseudomonadati</taxon>
        <taxon>Pseudomonadota</taxon>
        <taxon>Alphaproteobacteria</taxon>
        <taxon>Rhodobacterales</taxon>
        <taxon>Paracoccaceae</taxon>
        <taxon>Paracoccus</taxon>
    </lineage>
</organism>
<keyword evidence="4" id="KW-1003">Cell membrane</keyword>
<dbReference type="CDD" id="cd06261">
    <property type="entry name" value="TM_PBP2"/>
    <property type="match status" value="1"/>
</dbReference>
<evidence type="ECO:0000256" key="6">
    <source>
        <dbReference type="ARBA" id="ARBA00022989"/>
    </source>
</evidence>
<evidence type="ECO:0000256" key="4">
    <source>
        <dbReference type="ARBA" id="ARBA00022475"/>
    </source>
</evidence>
<evidence type="ECO:0000256" key="8">
    <source>
        <dbReference type="RuleBase" id="RU363032"/>
    </source>
</evidence>
<dbReference type="InterPro" id="IPR035906">
    <property type="entry name" value="MetI-like_sf"/>
</dbReference>
<evidence type="ECO:0000256" key="1">
    <source>
        <dbReference type="ARBA" id="ARBA00004651"/>
    </source>
</evidence>
<feature type="domain" description="ABC transmembrane type-1" evidence="10">
    <location>
        <begin position="84"/>
        <end position="290"/>
    </location>
</feature>
<keyword evidence="6 8" id="KW-1133">Transmembrane helix</keyword>
<comment type="subcellular location">
    <subcellularLocation>
        <location evidence="1 8">Cell membrane</location>
        <topology evidence="1 8">Multi-pass membrane protein</topology>
    </subcellularLocation>
</comment>
<feature type="compositionally biased region" description="Polar residues" evidence="9">
    <location>
        <begin position="1"/>
        <end position="11"/>
    </location>
</feature>
<dbReference type="PANTHER" id="PTHR42929">
    <property type="entry name" value="INNER MEMBRANE ABC TRANSPORTER PERMEASE PROTEIN YDCU-RELATED-RELATED"/>
    <property type="match status" value="1"/>
</dbReference>
<evidence type="ECO:0000259" key="10">
    <source>
        <dbReference type="PROSITE" id="PS50928"/>
    </source>
</evidence>
<dbReference type="SUPFAM" id="SSF161098">
    <property type="entry name" value="MetI-like"/>
    <property type="match status" value="1"/>
</dbReference>
<dbReference type="OrthoDB" id="9807047at2"/>
<protein>
    <submittedName>
        <fullName evidence="11">ABC transporter permease subunit</fullName>
    </submittedName>
</protein>
<dbReference type="PROSITE" id="PS50928">
    <property type="entry name" value="ABC_TM1"/>
    <property type="match status" value="1"/>
</dbReference>
<sequence>MSTTETFSVSRPPNGAPKGAPRRLGTPMLATPAIIFVAIGLLAPLALMLRNSLNHYDPTELMISAVTAENYLKFFSDSFYQGVLWRTVWISGLSTAICLAAGVPVAYFLARHVGDLAKRMLMIVILVPLLIGNAVRTSAWMLILNDKGVLAAFLGLFGHKGPLGLMYSSAGVVIGLISVLLPFMIITLNSVFESIDRNLEDAGESLGASHLTIMRRIVLPLALPGILSGSVLCFILSMNAYATPVLIGGPTFHMMAPTVYQQIAKVMNWPFGAALAFILMAVTLILTVGVSVLVQRRYRKWSE</sequence>
<name>A0A6L6JE13_9RHOB</name>
<keyword evidence="12" id="KW-1185">Reference proteome</keyword>
<comment type="caution">
    <text evidence="11">The sequence shown here is derived from an EMBL/GenBank/DDBJ whole genome shotgun (WGS) entry which is preliminary data.</text>
</comment>
<feature type="transmembrane region" description="Helical" evidence="8">
    <location>
        <begin position="88"/>
        <end position="109"/>
    </location>
</feature>
<proteinExistence type="inferred from homology"/>
<gene>
    <name evidence="11" type="ORF">GL286_17245</name>
</gene>
<keyword evidence="7 8" id="KW-0472">Membrane</keyword>
<feature type="transmembrane region" description="Helical" evidence="8">
    <location>
        <begin position="217"/>
        <end position="242"/>
    </location>
</feature>
<evidence type="ECO:0000256" key="9">
    <source>
        <dbReference type="SAM" id="MobiDB-lite"/>
    </source>
</evidence>
<dbReference type="AlphaFoldDB" id="A0A6L6JE13"/>
<evidence type="ECO:0000256" key="5">
    <source>
        <dbReference type="ARBA" id="ARBA00022692"/>
    </source>
</evidence>
<evidence type="ECO:0000256" key="3">
    <source>
        <dbReference type="ARBA" id="ARBA00022448"/>
    </source>
</evidence>
<feature type="transmembrane region" description="Helical" evidence="8">
    <location>
        <begin position="271"/>
        <end position="294"/>
    </location>
</feature>
<dbReference type="GO" id="GO:0005886">
    <property type="term" value="C:plasma membrane"/>
    <property type="evidence" value="ECO:0007669"/>
    <property type="project" value="UniProtKB-SubCell"/>
</dbReference>
<accession>A0A6L6JE13</accession>
<dbReference type="EMBL" id="WMIE01000015">
    <property type="protein sequence ID" value="MTH79465.1"/>
    <property type="molecule type" value="Genomic_DNA"/>
</dbReference>
<dbReference type="PANTHER" id="PTHR42929:SF5">
    <property type="entry name" value="ABC TRANSPORTER PERMEASE PROTEIN"/>
    <property type="match status" value="1"/>
</dbReference>